<keyword evidence="2" id="KW-0808">Transferase</keyword>
<evidence type="ECO:0000256" key="1">
    <source>
        <dbReference type="SAM" id="MobiDB-lite"/>
    </source>
</evidence>
<gene>
    <name evidence="2" type="ORF">G5V58_11570</name>
</gene>
<dbReference type="Gene3D" id="3.40.50.2000">
    <property type="entry name" value="Glycogen Phosphorylase B"/>
    <property type="match status" value="2"/>
</dbReference>
<organism evidence="2 3">
    <name type="scientific">Nocardioides anomalus</name>
    <dbReference type="NCBI Taxonomy" id="2712223"/>
    <lineage>
        <taxon>Bacteria</taxon>
        <taxon>Bacillati</taxon>
        <taxon>Actinomycetota</taxon>
        <taxon>Actinomycetes</taxon>
        <taxon>Propionibacteriales</taxon>
        <taxon>Nocardioidaceae</taxon>
        <taxon>Nocardioides</taxon>
    </lineage>
</organism>
<evidence type="ECO:0000313" key="3">
    <source>
        <dbReference type="Proteomes" id="UP000502996"/>
    </source>
</evidence>
<feature type="region of interest" description="Disordered" evidence="1">
    <location>
        <begin position="28"/>
        <end position="48"/>
    </location>
</feature>
<dbReference type="RefSeq" id="WP_165232584.1">
    <property type="nucleotide sequence ID" value="NZ_CP049257.1"/>
</dbReference>
<reference evidence="2 3" key="1">
    <citation type="submission" date="2020-02" db="EMBL/GenBank/DDBJ databases">
        <title>Full genome sequence of Nocardioides sp. R-3366.</title>
        <authorList>
            <person name="Im W.-T."/>
        </authorList>
    </citation>
    <scope>NUCLEOTIDE SEQUENCE [LARGE SCALE GENOMIC DNA]</scope>
    <source>
        <strain evidence="2 3">R-3366</strain>
    </source>
</reference>
<proteinExistence type="predicted"/>
<dbReference type="AlphaFoldDB" id="A0A6G6WDY6"/>
<protein>
    <submittedName>
        <fullName evidence="2">Glycosyltransferase family 4 protein</fullName>
    </submittedName>
</protein>
<name>A0A6G6WDY6_9ACTN</name>
<accession>A0A6G6WDY6</accession>
<dbReference type="SUPFAM" id="SSF53756">
    <property type="entry name" value="UDP-Glycosyltransferase/glycogen phosphorylase"/>
    <property type="match status" value="1"/>
</dbReference>
<sequence length="366" mass="39765">MSRERLDVVAVPAGHPYVEHLLPAGGGPAGFAFRPDPDPDDPSRPATGRWWPPVALGPAWLAAQDCDVLHVHFGFDATPADQLAELLDVAEDRGIGVVVTVHDLHSPHQEDPREHLAKLDVLVPHADAVLTLTAGAAARIAARWGRVAQVVAHPHLVDLDAMTRLRAARRERVPTTVGVEIKALRTNTDPDLLPRLETACGELGLGLRVGVHRELAQRSDERSRATTRWLVAATRRGVDVQWHDRFPDDELWRWLADLDVAVLPYRFGTHSGWLEACHDVGTPVVAPAVGCYGDQGAAALFALDDTGSLTDALRRAVGRAGPAGLAGLDAPARRRQRERLAAEHDRTYRTVAAAARAQAERRQRSA</sequence>
<evidence type="ECO:0000313" key="2">
    <source>
        <dbReference type="EMBL" id="QIG43315.1"/>
    </source>
</evidence>
<dbReference type="KEGG" id="nano:G5V58_11570"/>
<keyword evidence="3" id="KW-1185">Reference proteome</keyword>
<dbReference type="GO" id="GO:0016740">
    <property type="term" value="F:transferase activity"/>
    <property type="evidence" value="ECO:0007669"/>
    <property type="project" value="UniProtKB-KW"/>
</dbReference>
<dbReference type="Proteomes" id="UP000502996">
    <property type="component" value="Chromosome"/>
</dbReference>
<dbReference type="EMBL" id="CP049257">
    <property type="protein sequence ID" value="QIG43315.1"/>
    <property type="molecule type" value="Genomic_DNA"/>
</dbReference>